<dbReference type="STRING" id="259564.Mbur_1214"/>
<dbReference type="PANTHER" id="PTHR35810:SF1">
    <property type="entry name" value="CYTOPLASMIC PROTEIN"/>
    <property type="match status" value="1"/>
</dbReference>
<dbReference type="EMBL" id="CP000300">
    <property type="protein sequence ID" value="ABE52136.1"/>
    <property type="molecule type" value="Genomic_DNA"/>
</dbReference>
<accession>Q12WP0</accession>
<name>Q12WP0_METBU</name>
<evidence type="ECO:0000313" key="2">
    <source>
        <dbReference type="Proteomes" id="UP000001979"/>
    </source>
</evidence>
<evidence type="ECO:0000313" key="1">
    <source>
        <dbReference type="EMBL" id="ABE52136.1"/>
    </source>
</evidence>
<proteinExistence type="predicted"/>
<reference evidence="2" key="1">
    <citation type="journal article" date="2009" name="ISME J.">
        <title>The genome sequence of the psychrophilic archaeon, Methanococcoides burtonii: the role of genome evolution in cold adaptation.</title>
        <authorList>
            <person name="Allen M.A."/>
            <person name="Lauro F.M."/>
            <person name="Williams T.J."/>
            <person name="Burg D."/>
            <person name="Siddiqui K.S."/>
            <person name="De Francisci D."/>
            <person name="Chong K.W."/>
            <person name="Pilak O."/>
            <person name="Chew H.H."/>
            <person name="De Maere M.Z."/>
            <person name="Ting L."/>
            <person name="Katrib M."/>
            <person name="Ng C."/>
            <person name="Sowers K.R."/>
            <person name="Galperin M.Y."/>
            <person name="Anderson I.J."/>
            <person name="Ivanova N."/>
            <person name="Dalin E."/>
            <person name="Martinez M."/>
            <person name="Lapidus A."/>
            <person name="Hauser L."/>
            <person name="Land M."/>
            <person name="Thomas T."/>
            <person name="Cavicchioli R."/>
        </authorList>
    </citation>
    <scope>NUCLEOTIDE SEQUENCE [LARGE SCALE GENOMIC DNA]</scope>
    <source>
        <strain evidence="2">DSM 6242 / NBRC 107633 / OCM 468 / ACE-M</strain>
    </source>
</reference>
<dbReference type="PIRSF" id="PIRSF015268">
    <property type="entry name" value="Virulence_RhuM"/>
    <property type="match status" value="1"/>
</dbReference>
<evidence type="ECO:0008006" key="3">
    <source>
        <dbReference type="Google" id="ProtNLM"/>
    </source>
</evidence>
<sequence length="342" mass="39613">MTTNKKIPDNQITVYQTSDGKINIEVLYADENIWLPQKRIAELFGCSADNISLHLKNIYKEKELDESATAEDLSVVQIEGDREVTRTVKCYSLEAIIAVGYRVNSERGIQFRQWAISILQQYIHKGFAIDSDRFKYGSRFSTRYFDDLLEEIRDIRSSERMLYQKITDIYATSIDYSPKAQDTQKFFAVVQNKLHFAITGQTAAEIINTRARSDKQNMGLTSWRKGPDGKIMPGDVAIAKNYLDKTELDHLNRIVTMYLDHAELQAIRNKPMYMKDWIGKLNAFLKFSEYEILTNAGQISHEVALALVSKEYEVFKKIQDKNYISDFDKEVRRIMEAKGDYK</sequence>
<organism evidence="1 2">
    <name type="scientific">Methanococcoides burtonii (strain DSM 6242 / NBRC 107633 / OCM 468 / ACE-M)</name>
    <dbReference type="NCBI Taxonomy" id="259564"/>
    <lineage>
        <taxon>Archaea</taxon>
        <taxon>Methanobacteriati</taxon>
        <taxon>Methanobacteriota</taxon>
        <taxon>Stenosarchaea group</taxon>
        <taxon>Methanomicrobia</taxon>
        <taxon>Methanosarcinales</taxon>
        <taxon>Methanosarcinaceae</taxon>
        <taxon>Methanococcoides</taxon>
    </lineage>
</organism>
<dbReference type="GeneID" id="3998538"/>
<dbReference type="Pfam" id="PF13310">
    <property type="entry name" value="Virulence_RhuM"/>
    <property type="match status" value="1"/>
</dbReference>
<dbReference type="AlphaFoldDB" id="Q12WP0"/>
<dbReference type="PANTHER" id="PTHR35810">
    <property type="entry name" value="CYTOPLASMIC PROTEIN-RELATED"/>
    <property type="match status" value="1"/>
</dbReference>
<keyword evidence="2" id="KW-1185">Reference proteome</keyword>
<protein>
    <recommendedName>
        <fullName evidence="3">Cell filamentation protein Fic</fullName>
    </recommendedName>
</protein>
<dbReference type="HOGENOM" id="CLU_048266_0_0_2"/>
<gene>
    <name evidence="1" type="ordered locus">Mbur_1214</name>
</gene>
<dbReference type="RefSeq" id="WP_011499282.1">
    <property type="nucleotide sequence ID" value="NC_007955.1"/>
</dbReference>
<dbReference type="InterPro" id="IPR011204">
    <property type="entry name" value="Virulence_RhuM-like"/>
</dbReference>
<dbReference type="OrthoDB" id="109569at2157"/>
<dbReference type="KEGG" id="mbu:Mbur_1214"/>
<dbReference type="Proteomes" id="UP000001979">
    <property type="component" value="Chromosome"/>
</dbReference>